<organism evidence="1 2">
    <name type="scientific">Natronocella acetinitrilica</name>
    <dbReference type="NCBI Taxonomy" id="414046"/>
    <lineage>
        <taxon>Bacteria</taxon>
        <taxon>Pseudomonadati</taxon>
        <taxon>Pseudomonadota</taxon>
        <taxon>Gammaproteobacteria</taxon>
        <taxon>Chromatiales</taxon>
        <taxon>Ectothiorhodospiraceae</taxon>
        <taxon>Natronocella</taxon>
    </lineage>
</organism>
<keyword evidence="2" id="KW-1185">Reference proteome</keyword>
<protein>
    <submittedName>
        <fullName evidence="1">Uncharacterized protein</fullName>
    </submittedName>
</protein>
<reference evidence="1" key="1">
    <citation type="submission" date="2022-03" db="EMBL/GenBank/DDBJ databases">
        <title>Genomic Encyclopedia of Type Strains, Phase III (KMG-III): the genomes of soil and plant-associated and newly described type strains.</title>
        <authorList>
            <person name="Whitman W."/>
        </authorList>
    </citation>
    <scope>NUCLEOTIDE SEQUENCE</scope>
    <source>
        <strain evidence="1">ANL 6-2</strain>
    </source>
</reference>
<comment type="caution">
    <text evidence="1">The sequence shown here is derived from an EMBL/GenBank/DDBJ whole genome shotgun (WGS) entry which is preliminary data.</text>
</comment>
<evidence type="ECO:0000313" key="2">
    <source>
        <dbReference type="Proteomes" id="UP001205843"/>
    </source>
</evidence>
<dbReference type="SUPFAM" id="SSF55874">
    <property type="entry name" value="ATPase domain of HSP90 chaperone/DNA topoisomerase II/histidine kinase"/>
    <property type="match status" value="1"/>
</dbReference>
<evidence type="ECO:0000313" key="1">
    <source>
        <dbReference type="EMBL" id="MCP1674552.1"/>
    </source>
</evidence>
<dbReference type="Gene3D" id="3.30.565.10">
    <property type="entry name" value="Histidine kinase-like ATPase, C-terminal domain"/>
    <property type="match status" value="1"/>
</dbReference>
<name>A0AAE3G344_9GAMM</name>
<dbReference type="Proteomes" id="UP001205843">
    <property type="component" value="Unassembled WGS sequence"/>
</dbReference>
<accession>A0AAE3G344</accession>
<dbReference type="EMBL" id="JALJXV010000003">
    <property type="protein sequence ID" value="MCP1674552.1"/>
    <property type="molecule type" value="Genomic_DNA"/>
</dbReference>
<sequence length="841" mass="90350">MRIAKDLGEIRHSGNIHGEEYTIAVNADSVAVLSSKIYSQHRIPEAVLREVACNAMDSHIAAGKADQPIFVQLPSPFSPVLRVRDEGLGLGAEEARALFGSYFVSLTRESEAGTGHFGLGSKSPFAYAAQFTVIAVKDGVEVTFQAYLNERGVPAITEVGRSASPAANGVTVEIPVQVEDMESFVRAAVRVFQPFAVRPEIDHEAYQTLMAEADAHAARVLIADGPGYRLSRARPQVTVGGERQHYLNHDGGNTVVLGNVSYPLDFEVLAEKRPDLAQAIGFPPANIHNMRLDLEITAEAVEMDPARENLQYSPRTCEVLVRRVIAVLDDYRKRNRQRFATMSDWDRTVAANDTFREALSWHARVLDLPRDGSIAVDRGVLADRVRAGGSIRLYGVGVDERNSNTFGMTRVAPGGSGKNRLRHVHPDTRTLVVLDNGGGAVRRAVRHALRERSVAGGGDPRHYRALVLRPEVGVSDPRFEDLAREMITALGSPEVVRSRDLCKALPEESRASVAPRNERLRAALRVFAPGASAPRSLYGRREQASESLDALLSGEKQMALFHLSRRTLVFAGAPGSEVAQVLGALDAEAVYDLLVRLGHRDNIVCVNVSDAALASQAAGLIDAREFLANALRKIGGLDDAERGALTRLALRAIRRRDAQSVCRTRAAACPWVDFTRPSHARGWAHVEAVYRSAFGALPEPLAGNVARASASGAAASRAEAALDRARRGAAPQVRVLAGPLVRALELVAQGADGVADTEALVALCPAVIGPIAARAARCSVAAGPGVDLAEALPSLTLESFRALLTSAPERLARLLYMEALIGAEVDQEIAAAGDRISILPN</sequence>
<dbReference type="AlphaFoldDB" id="A0AAE3G344"/>
<dbReference type="RefSeq" id="WP_253476629.1">
    <property type="nucleotide sequence ID" value="NZ_JALJXV010000003.1"/>
</dbReference>
<gene>
    <name evidence="1" type="ORF">J2T57_001654</name>
</gene>
<proteinExistence type="predicted"/>
<dbReference type="InterPro" id="IPR036890">
    <property type="entry name" value="HATPase_C_sf"/>
</dbReference>